<proteinExistence type="predicted"/>
<protein>
    <submittedName>
        <fullName evidence="1">Imm50 family immunity protein</fullName>
    </submittedName>
</protein>
<evidence type="ECO:0000313" key="2">
    <source>
        <dbReference type="Proteomes" id="UP001180551"/>
    </source>
</evidence>
<name>A0ABU2T6V4_9ACTN</name>
<dbReference type="Proteomes" id="UP001180551">
    <property type="component" value="Unassembled WGS sequence"/>
</dbReference>
<keyword evidence="2" id="KW-1185">Reference proteome</keyword>
<dbReference type="Pfam" id="PF15594">
    <property type="entry name" value="Imm50"/>
    <property type="match status" value="1"/>
</dbReference>
<organism evidence="1 2">
    <name type="scientific">Streptomyces mooreae</name>
    <dbReference type="NCBI Taxonomy" id="3075523"/>
    <lineage>
        <taxon>Bacteria</taxon>
        <taxon>Bacillati</taxon>
        <taxon>Actinomycetota</taxon>
        <taxon>Actinomycetes</taxon>
        <taxon>Kitasatosporales</taxon>
        <taxon>Streptomycetaceae</taxon>
        <taxon>Streptomyces</taxon>
    </lineage>
</organism>
<evidence type="ECO:0000313" key="1">
    <source>
        <dbReference type="EMBL" id="MDT0455984.1"/>
    </source>
</evidence>
<reference evidence="1" key="1">
    <citation type="submission" date="2024-05" db="EMBL/GenBank/DDBJ databases">
        <title>30 novel species of actinomycetes from the DSMZ collection.</title>
        <authorList>
            <person name="Nouioui I."/>
        </authorList>
    </citation>
    <scope>NUCLEOTIDE SEQUENCE</scope>
    <source>
        <strain evidence="1">DSM 41527</strain>
    </source>
</reference>
<sequence length="165" mass="18653">MTRTWGELLRNKEKIGSFYKTIPALEQVALRSIHFDRYGPTVILRLDLPAFPDFPLPEWVEGGCDRLQCHVKFLAVEDVSMRQWKPPVAVDVNMARLERRRISVSITGKGTNLTFSSSDSLTVDRVSAFSSSAGGVDRESHLYAGKVDRMRFSALPGVDRKAYYE</sequence>
<dbReference type="EMBL" id="JAVRFE010000009">
    <property type="protein sequence ID" value="MDT0455984.1"/>
    <property type="molecule type" value="Genomic_DNA"/>
</dbReference>
<gene>
    <name evidence="1" type="ORF">RM550_09555</name>
</gene>
<comment type="caution">
    <text evidence="1">The sequence shown here is derived from an EMBL/GenBank/DDBJ whole genome shotgun (WGS) entry which is preliminary data.</text>
</comment>
<dbReference type="InterPro" id="IPR028957">
    <property type="entry name" value="Imm50"/>
</dbReference>
<accession>A0ABU2T6V4</accession>
<dbReference type="RefSeq" id="WP_311623275.1">
    <property type="nucleotide sequence ID" value="NZ_JAVRFE010000009.1"/>
</dbReference>